<sequence>MQKNVVYDYDVALWRYWPSSDFPIVASVRASAVPSALVAALRVMAKRRIRHVSYVAVRCPDGTFQRWENGLTLHEEVVAS</sequence>
<keyword evidence="1" id="KW-0812">Transmembrane</keyword>
<reference evidence="3" key="1">
    <citation type="submission" date="2018-12" db="EMBL/GenBank/DDBJ databases">
        <title>Tengunoibacter tsumagoiensis gen. nov., sp. nov., Dictyobacter kobayashii sp. nov., D. alpinus sp. nov., and D. joshuensis sp. nov. and description of Dictyobacteraceae fam. nov. within the order Ktedonobacterales isolated from Tengu-no-mugimeshi.</title>
        <authorList>
            <person name="Wang C.M."/>
            <person name="Zheng Y."/>
            <person name="Sakai Y."/>
            <person name="Toyoda A."/>
            <person name="Minakuchi Y."/>
            <person name="Abe K."/>
            <person name="Yokota A."/>
            <person name="Yabe S."/>
        </authorList>
    </citation>
    <scope>NUCLEOTIDE SEQUENCE [LARGE SCALE GENOMIC DNA]</scope>
    <source>
        <strain evidence="3">Uno11</strain>
    </source>
</reference>
<gene>
    <name evidence="2" type="ORF">KDK_10820</name>
</gene>
<name>A0A402AE07_9CHLR</name>
<proteinExistence type="predicted"/>
<feature type="transmembrane region" description="Helical" evidence="1">
    <location>
        <begin position="22"/>
        <end position="41"/>
    </location>
</feature>
<evidence type="ECO:0000313" key="2">
    <source>
        <dbReference type="EMBL" id="GCE17282.1"/>
    </source>
</evidence>
<accession>A0A402AE07</accession>
<keyword evidence="1" id="KW-1133">Transmembrane helix</keyword>
<dbReference type="Proteomes" id="UP000287188">
    <property type="component" value="Unassembled WGS sequence"/>
</dbReference>
<protein>
    <submittedName>
        <fullName evidence="2">Uncharacterized protein</fullName>
    </submittedName>
</protein>
<dbReference type="EMBL" id="BIFS01000001">
    <property type="protein sequence ID" value="GCE17282.1"/>
    <property type="molecule type" value="Genomic_DNA"/>
</dbReference>
<evidence type="ECO:0000256" key="1">
    <source>
        <dbReference type="SAM" id="Phobius"/>
    </source>
</evidence>
<comment type="caution">
    <text evidence="2">The sequence shown here is derived from an EMBL/GenBank/DDBJ whole genome shotgun (WGS) entry which is preliminary data.</text>
</comment>
<keyword evidence="3" id="KW-1185">Reference proteome</keyword>
<organism evidence="2 3">
    <name type="scientific">Dictyobacter kobayashii</name>
    <dbReference type="NCBI Taxonomy" id="2014872"/>
    <lineage>
        <taxon>Bacteria</taxon>
        <taxon>Bacillati</taxon>
        <taxon>Chloroflexota</taxon>
        <taxon>Ktedonobacteria</taxon>
        <taxon>Ktedonobacterales</taxon>
        <taxon>Dictyobacteraceae</taxon>
        <taxon>Dictyobacter</taxon>
    </lineage>
</organism>
<keyword evidence="1" id="KW-0472">Membrane</keyword>
<dbReference type="AlphaFoldDB" id="A0A402AE07"/>
<evidence type="ECO:0000313" key="3">
    <source>
        <dbReference type="Proteomes" id="UP000287188"/>
    </source>
</evidence>